<evidence type="ECO:0000256" key="2">
    <source>
        <dbReference type="ARBA" id="ARBA00004141"/>
    </source>
</evidence>
<sequence length="521" mass="55911">MSEKYPQQPPPQYGYGGLGSQEAISGSYQQHGYQQHVAYPPPAGPPPPTAGQQSGVHINQSPKFQDLWASVLFGLLLASFAVLAAIAIPAINASSSGSSGPLPVKDAAIVIGLGVGTASLMSAFYYWLMMKFPGFLVRATFVFAIISNFLLAAFFFVQRQWGAGIIWVVLAIIFAWVYWSWRSRIPFAILMLENVLDVASRYPSLFVVAFVQLVFTIGWVILWSITVVGLTVKFAAPNSSTGSNSASAPQIILWVYSIFSMYWVAQVIANVGHVTTAGLYATYYFLGIQNPASGTVDINVSSPVLASFKRASTTSFGSICFGSLLIAIIQTLRAIAENSRNRSADNGNLIGVFIGACLACLLQMLGDLVEYFNVYAFAEVAIYGKDYCSAAKDTWNLVKRKGVDAIINDSIVGNVLGMGTLLVGVLSAAVGGVYVAFSDSVKANWFRWAGTTNPAGVIVLGAVVCLMIGFAIFGCVASIINAGVATTFVCMAEDPYALARTKPALFQEIQRVYPQINFYVS</sequence>
<comment type="similarity">
    <text evidence="3 8">Belongs to the CTL (choline transporter-like) family.</text>
</comment>
<keyword evidence="7 8" id="KW-0472">Membrane</keyword>
<evidence type="ECO:0000256" key="8">
    <source>
        <dbReference type="RuleBase" id="RU368066"/>
    </source>
</evidence>
<comment type="subcellular location">
    <subcellularLocation>
        <location evidence="8">Cell membrane</location>
        <topology evidence="8">Multi-pass membrane protein</topology>
    </subcellularLocation>
    <subcellularLocation>
        <location evidence="2">Membrane</location>
        <topology evidence="2">Multi-pass membrane protein</topology>
    </subcellularLocation>
</comment>
<feature type="transmembrane region" description="Helical" evidence="8">
    <location>
        <begin position="67"/>
        <end position="88"/>
    </location>
</feature>
<dbReference type="PANTHER" id="PTHR12385:SF4">
    <property type="entry name" value="PROTEIN PNS1"/>
    <property type="match status" value="1"/>
</dbReference>
<keyword evidence="6 8" id="KW-1133">Transmembrane helix</keyword>
<dbReference type="Pfam" id="PF04515">
    <property type="entry name" value="Choline_transpo"/>
    <property type="match status" value="1"/>
</dbReference>
<comment type="function">
    <text evidence="1 8">Probably involved in transport through the plasma membrane.</text>
</comment>
<keyword evidence="5 8" id="KW-0812">Transmembrane</keyword>
<evidence type="ECO:0000256" key="3">
    <source>
        <dbReference type="ARBA" id="ARBA00007168"/>
    </source>
</evidence>
<dbReference type="GO" id="GO:0005886">
    <property type="term" value="C:plasma membrane"/>
    <property type="evidence" value="ECO:0007669"/>
    <property type="project" value="UniProtKB-SubCell"/>
</dbReference>
<feature type="region of interest" description="Disordered" evidence="9">
    <location>
        <begin position="1"/>
        <end position="56"/>
    </location>
</feature>
<evidence type="ECO:0000256" key="9">
    <source>
        <dbReference type="SAM" id="MobiDB-lite"/>
    </source>
</evidence>
<proteinExistence type="inferred from homology"/>
<dbReference type="GO" id="GO:0022857">
    <property type="term" value="F:transmembrane transporter activity"/>
    <property type="evidence" value="ECO:0007669"/>
    <property type="project" value="UniProtKB-UniRule"/>
</dbReference>
<feature type="compositionally biased region" description="Polar residues" evidence="9">
    <location>
        <begin position="22"/>
        <end position="33"/>
    </location>
</feature>
<accession>A0A139A521</accession>
<feature type="transmembrane region" description="Helical" evidence="8">
    <location>
        <begin position="135"/>
        <end position="155"/>
    </location>
</feature>
<dbReference type="OrthoDB" id="44736at2759"/>
<keyword evidence="11" id="KW-1185">Reference proteome</keyword>
<evidence type="ECO:0000256" key="7">
    <source>
        <dbReference type="ARBA" id="ARBA00023136"/>
    </source>
</evidence>
<feature type="transmembrane region" description="Helical" evidence="8">
    <location>
        <begin position="246"/>
        <end position="265"/>
    </location>
</feature>
<protein>
    <recommendedName>
        <fullName evidence="4 8">Protein PNS1</fullName>
    </recommendedName>
</protein>
<dbReference type="PANTHER" id="PTHR12385">
    <property type="entry name" value="CHOLINE TRANSPORTER-LIKE (SLC FAMILY 44)"/>
    <property type="match status" value="1"/>
</dbReference>
<dbReference type="AlphaFoldDB" id="A0A139A521"/>
<evidence type="ECO:0000256" key="4">
    <source>
        <dbReference type="ARBA" id="ARBA00015388"/>
    </source>
</evidence>
<evidence type="ECO:0000256" key="1">
    <source>
        <dbReference type="ARBA" id="ARBA00002957"/>
    </source>
</evidence>
<evidence type="ECO:0000256" key="5">
    <source>
        <dbReference type="ARBA" id="ARBA00022692"/>
    </source>
</evidence>
<feature type="transmembrane region" description="Helical" evidence="8">
    <location>
        <begin position="457"/>
        <end position="480"/>
    </location>
</feature>
<feature type="transmembrane region" description="Helical" evidence="8">
    <location>
        <begin position="348"/>
        <end position="366"/>
    </location>
</feature>
<gene>
    <name evidence="10" type="ORF">M427DRAFT_60323</name>
</gene>
<feature type="transmembrane region" description="Helical" evidence="8">
    <location>
        <begin position="161"/>
        <end position="181"/>
    </location>
</feature>
<reference evidence="10 11" key="1">
    <citation type="journal article" date="2015" name="Genome Biol. Evol.">
        <title>Phylogenomic analyses indicate that early fungi evolved digesting cell walls of algal ancestors of land plants.</title>
        <authorList>
            <person name="Chang Y."/>
            <person name="Wang S."/>
            <person name="Sekimoto S."/>
            <person name="Aerts A.L."/>
            <person name="Choi C."/>
            <person name="Clum A."/>
            <person name="LaButti K.M."/>
            <person name="Lindquist E.A."/>
            <person name="Yee Ngan C."/>
            <person name="Ohm R.A."/>
            <person name="Salamov A.A."/>
            <person name="Grigoriev I.V."/>
            <person name="Spatafora J.W."/>
            <person name="Berbee M.L."/>
        </authorList>
    </citation>
    <scope>NUCLEOTIDE SEQUENCE [LARGE SCALE GENOMIC DNA]</scope>
    <source>
        <strain evidence="10 11">JEL478</strain>
    </source>
</reference>
<dbReference type="STRING" id="1344416.A0A139A521"/>
<evidence type="ECO:0000313" key="10">
    <source>
        <dbReference type="EMBL" id="KXS11728.1"/>
    </source>
</evidence>
<feature type="transmembrane region" description="Helical" evidence="8">
    <location>
        <begin position="108"/>
        <end position="128"/>
    </location>
</feature>
<name>A0A139A521_GONPJ</name>
<dbReference type="EMBL" id="KQ965797">
    <property type="protein sequence ID" value="KXS11728.1"/>
    <property type="molecule type" value="Genomic_DNA"/>
</dbReference>
<dbReference type="Proteomes" id="UP000070544">
    <property type="component" value="Unassembled WGS sequence"/>
</dbReference>
<dbReference type="InterPro" id="IPR007603">
    <property type="entry name" value="Choline_transptr-like"/>
</dbReference>
<evidence type="ECO:0000256" key="6">
    <source>
        <dbReference type="ARBA" id="ARBA00022989"/>
    </source>
</evidence>
<organism evidence="10 11">
    <name type="scientific">Gonapodya prolifera (strain JEL478)</name>
    <name type="common">Monoblepharis prolifera</name>
    <dbReference type="NCBI Taxonomy" id="1344416"/>
    <lineage>
        <taxon>Eukaryota</taxon>
        <taxon>Fungi</taxon>
        <taxon>Fungi incertae sedis</taxon>
        <taxon>Chytridiomycota</taxon>
        <taxon>Chytridiomycota incertae sedis</taxon>
        <taxon>Monoblepharidomycetes</taxon>
        <taxon>Monoblepharidales</taxon>
        <taxon>Gonapodyaceae</taxon>
        <taxon>Gonapodya</taxon>
    </lineage>
</organism>
<evidence type="ECO:0000313" key="11">
    <source>
        <dbReference type="Proteomes" id="UP000070544"/>
    </source>
</evidence>
<feature type="transmembrane region" description="Helical" evidence="8">
    <location>
        <begin position="316"/>
        <end position="336"/>
    </location>
</feature>
<feature type="compositionally biased region" description="Pro residues" evidence="9">
    <location>
        <begin position="39"/>
        <end position="49"/>
    </location>
</feature>
<feature type="transmembrane region" description="Helical" evidence="8">
    <location>
        <begin position="277"/>
        <end position="296"/>
    </location>
</feature>
<feature type="transmembrane region" description="Helical" evidence="8">
    <location>
        <begin position="202"/>
        <end position="226"/>
    </location>
</feature>
<dbReference type="OMA" id="DTIFVAM"/>
<feature type="transmembrane region" description="Helical" evidence="8">
    <location>
        <begin position="415"/>
        <end position="437"/>
    </location>
</feature>